<reference evidence="3 4" key="1">
    <citation type="submission" date="2024-09" db="EMBL/GenBank/DDBJ databases">
        <authorList>
            <person name="Sun Q."/>
            <person name="Mori K."/>
        </authorList>
    </citation>
    <scope>NUCLEOTIDE SEQUENCE [LARGE SCALE GENOMIC DNA]</scope>
    <source>
        <strain evidence="3 4">NCAIM B.02610</strain>
    </source>
</reference>
<keyword evidence="4" id="KW-1185">Reference proteome</keyword>
<comment type="function">
    <text evidence="2">Adapter protein required for efficient degradation of Spx by ClpXP under non-stress conditions. Interaction with Spx stabilizes Spx and exposes the C-terminus of Spx for recognition and proteolysis by ClpXP.</text>
</comment>
<name>A0ABV6K8A9_9BACI</name>
<gene>
    <name evidence="2" type="primary">spxH</name>
    <name evidence="3" type="ORF">ACFFHM_03020</name>
</gene>
<dbReference type="PANTHER" id="PTHR13887:SF47">
    <property type="entry name" value="CLPXP ADAPTER PROTEIN SPXH"/>
    <property type="match status" value="1"/>
</dbReference>
<comment type="subcellular location">
    <subcellularLocation>
        <location evidence="2">Cytoplasm</location>
    </subcellularLocation>
</comment>
<dbReference type="EMBL" id="JBHLUX010000006">
    <property type="protein sequence ID" value="MFC0469537.1"/>
    <property type="molecule type" value="Genomic_DNA"/>
</dbReference>
<comment type="similarity">
    <text evidence="2">Belongs to the SpxH family.</text>
</comment>
<dbReference type="HAMAP" id="MF_02245">
    <property type="entry name" value="Adapter_SpxH"/>
    <property type="match status" value="1"/>
</dbReference>
<dbReference type="Pfam" id="PF13743">
    <property type="entry name" value="Thioredoxin_5"/>
    <property type="match status" value="1"/>
</dbReference>
<dbReference type="Proteomes" id="UP001589838">
    <property type="component" value="Unassembled WGS sequence"/>
</dbReference>
<protein>
    <recommendedName>
        <fullName evidence="2">ClpXP adapter protein SpxH</fullName>
    </recommendedName>
</protein>
<dbReference type="RefSeq" id="WP_335963450.1">
    <property type="nucleotide sequence ID" value="NZ_JAXBLX010000051.1"/>
</dbReference>
<evidence type="ECO:0000313" key="3">
    <source>
        <dbReference type="EMBL" id="MFC0469537.1"/>
    </source>
</evidence>
<dbReference type="SUPFAM" id="SSF52833">
    <property type="entry name" value="Thioredoxin-like"/>
    <property type="match status" value="1"/>
</dbReference>
<keyword evidence="1 2" id="KW-0963">Cytoplasm</keyword>
<comment type="caution">
    <text evidence="3">The sequence shown here is derived from an EMBL/GenBank/DDBJ whole genome shotgun (WGS) entry which is preliminary data.</text>
</comment>
<dbReference type="Gene3D" id="3.40.30.10">
    <property type="entry name" value="Glutaredoxin"/>
    <property type="match status" value="1"/>
</dbReference>
<dbReference type="PANTHER" id="PTHR13887">
    <property type="entry name" value="GLUTATHIONE S-TRANSFERASE KAPPA"/>
    <property type="match status" value="1"/>
</dbReference>
<dbReference type="Gene3D" id="1.10.472.60">
    <property type="entry name" value="putative protein disulfide isomerase domain"/>
    <property type="match status" value="1"/>
</dbReference>
<sequence length="307" mass="34853">MNQKDTPSTCDNQLGVCGLDPKQQYSKKRHKPIELYTFIDPLCADCWAFEPILKRLQVEYGSYFRIRTLVAGRLQAWNVCKNTNKGLISKKEAIASIWEEIASKTGMSCDGDVWLENEWQSPYLASIAIKAAELQGPQAGVRFLRKMREALFLNKQNITEESVLIHCAEKAGLDPIEFKNDLSSKTAAKALQHDIKTTNEMDVDVVPTFVFFNANIEDDGIKVTGNYPYKVYVQIIEEMLGFKPEPSKTLTLEAFLAQYEFVATIEVSVVFSVTEEEAEKQLKALVLQQKVEAVPVKYGVFWRYITK</sequence>
<evidence type="ECO:0000256" key="1">
    <source>
        <dbReference type="ARBA" id="ARBA00022490"/>
    </source>
</evidence>
<dbReference type="InterPro" id="IPR046404">
    <property type="entry name" value="Adapter_SpxH"/>
</dbReference>
<proteinExistence type="inferred from homology"/>
<evidence type="ECO:0000256" key="2">
    <source>
        <dbReference type="HAMAP-Rule" id="MF_02245"/>
    </source>
</evidence>
<dbReference type="CDD" id="cd03025">
    <property type="entry name" value="DsbA_FrnE_like"/>
    <property type="match status" value="1"/>
</dbReference>
<organism evidence="3 4">
    <name type="scientific">Halalkalibacter kiskunsagensis</name>
    <dbReference type="NCBI Taxonomy" id="1548599"/>
    <lineage>
        <taxon>Bacteria</taxon>
        <taxon>Bacillati</taxon>
        <taxon>Bacillota</taxon>
        <taxon>Bacilli</taxon>
        <taxon>Bacillales</taxon>
        <taxon>Bacillaceae</taxon>
        <taxon>Halalkalibacter</taxon>
    </lineage>
</organism>
<accession>A0ABV6K8A9</accession>
<evidence type="ECO:0000313" key="4">
    <source>
        <dbReference type="Proteomes" id="UP001589838"/>
    </source>
</evidence>
<dbReference type="InterPro" id="IPR036249">
    <property type="entry name" value="Thioredoxin-like_sf"/>
</dbReference>
<comment type="subunit">
    <text evidence="2">Interacts with Spx.</text>
</comment>